<dbReference type="EMBL" id="JACOQI010000008">
    <property type="protein sequence ID" value="MBC5770679.1"/>
    <property type="molecule type" value="Genomic_DNA"/>
</dbReference>
<accession>A0A923MJJ7</accession>
<dbReference type="AlphaFoldDB" id="A0A923MJJ7"/>
<organism evidence="1 2">
    <name type="scientific">Dysosmobacter segnis</name>
    <dbReference type="NCBI Taxonomy" id="2763042"/>
    <lineage>
        <taxon>Bacteria</taxon>
        <taxon>Bacillati</taxon>
        <taxon>Bacillota</taxon>
        <taxon>Clostridia</taxon>
        <taxon>Eubacteriales</taxon>
        <taxon>Oscillospiraceae</taxon>
        <taxon>Dysosmobacter</taxon>
    </lineage>
</organism>
<comment type="caution">
    <text evidence="1">The sequence shown here is derived from an EMBL/GenBank/DDBJ whole genome shotgun (WGS) entry which is preliminary data.</text>
</comment>
<dbReference type="InterPro" id="IPR037914">
    <property type="entry name" value="SpoVT-AbrB_sf"/>
</dbReference>
<dbReference type="GO" id="GO:0003677">
    <property type="term" value="F:DNA binding"/>
    <property type="evidence" value="ECO:0007669"/>
    <property type="project" value="UniProtKB-KW"/>
</dbReference>
<dbReference type="SUPFAM" id="SSF89447">
    <property type="entry name" value="AbrB/MazE/MraZ-like"/>
    <property type="match status" value="1"/>
</dbReference>
<keyword evidence="1" id="KW-0238">DNA-binding</keyword>
<gene>
    <name evidence="1" type="ORF">H8Z83_10150</name>
</gene>
<reference evidence="1" key="1">
    <citation type="submission" date="2020-08" db="EMBL/GenBank/DDBJ databases">
        <title>Genome public.</title>
        <authorList>
            <person name="Liu C."/>
            <person name="Sun Q."/>
        </authorList>
    </citation>
    <scope>NUCLEOTIDE SEQUENCE</scope>
    <source>
        <strain evidence="1">BX15</strain>
    </source>
</reference>
<name>A0A923MJJ7_9FIRM</name>
<protein>
    <submittedName>
        <fullName evidence="1">AbrB/MazE/SpoVT family DNA-binding domain-containing protein</fullName>
    </submittedName>
</protein>
<dbReference type="RefSeq" id="WP_187014914.1">
    <property type="nucleotide sequence ID" value="NZ_JACOQI010000008.1"/>
</dbReference>
<keyword evidence="2" id="KW-1185">Reference proteome</keyword>
<sequence length="96" mass="10721">MAKIYRILGKRGNTTIPYALRVFLGFRPNDLLSFRAESDEVIIRREKICDDCCTSEHQADAPTSSEALRSFLSSLPANVQKEALIYLSLGIAQSKT</sequence>
<proteinExistence type="predicted"/>
<evidence type="ECO:0000313" key="1">
    <source>
        <dbReference type="EMBL" id="MBC5770679.1"/>
    </source>
</evidence>
<dbReference type="Proteomes" id="UP000620327">
    <property type="component" value="Unassembled WGS sequence"/>
</dbReference>
<evidence type="ECO:0000313" key="2">
    <source>
        <dbReference type="Proteomes" id="UP000620327"/>
    </source>
</evidence>